<dbReference type="Gene3D" id="3.30.450.20">
    <property type="entry name" value="PAS domain"/>
    <property type="match status" value="1"/>
</dbReference>
<dbReference type="Pfam" id="PF13188">
    <property type="entry name" value="PAS_8"/>
    <property type="match status" value="1"/>
</dbReference>
<evidence type="ECO:0000313" key="11">
    <source>
        <dbReference type="Proteomes" id="UP000766336"/>
    </source>
</evidence>
<evidence type="ECO:0000256" key="5">
    <source>
        <dbReference type="ARBA" id="ARBA00022741"/>
    </source>
</evidence>
<keyword evidence="4" id="KW-0808">Transferase</keyword>
<dbReference type="RefSeq" id="WP_213671675.1">
    <property type="nucleotide sequence ID" value="NZ_JAHCDA010000004.1"/>
</dbReference>
<dbReference type="PROSITE" id="PS50109">
    <property type="entry name" value="HIS_KIN"/>
    <property type="match status" value="1"/>
</dbReference>
<evidence type="ECO:0000256" key="4">
    <source>
        <dbReference type="ARBA" id="ARBA00022679"/>
    </source>
</evidence>
<dbReference type="Gene3D" id="3.30.565.10">
    <property type="entry name" value="Histidine kinase-like ATPase, C-terminal domain"/>
    <property type="match status" value="1"/>
</dbReference>
<dbReference type="Pfam" id="PF07568">
    <property type="entry name" value="HisKA_2"/>
    <property type="match status" value="1"/>
</dbReference>
<proteinExistence type="predicted"/>
<feature type="domain" description="Histidine kinase" evidence="8">
    <location>
        <begin position="169"/>
        <end position="362"/>
    </location>
</feature>
<protein>
    <recommendedName>
        <fullName evidence="2">histidine kinase</fullName>
        <ecNumber evidence="2">2.7.13.3</ecNumber>
    </recommendedName>
</protein>
<dbReference type="PANTHER" id="PTHR43065">
    <property type="entry name" value="SENSOR HISTIDINE KINASE"/>
    <property type="match status" value="1"/>
</dbReference>
<dbReference type="InterPro" id="IPR011102">
    <property type="entry name" value="Sig_transdc_His_kinase_HWE"/>
</dbReference>
<dbReference type="PANTHER" id="PTHR43065:SF23">
    <property type="entry name" value="SENSOR HISTIDINE KINASE PDTAS"/>
    <property type="match status" value="1"/>
</dbReference>
<evidence type="ECO:0000256" key="6">
    <source>
        <dbReference type="ARBA" id="ARBA00022777"/>
    </source>
</evidence>
<dbReference type="Proteomes" id="UP000766336">
    <property type="component" value="Unassembled WGS sequence"/>
</dbReference>
<dbReference type="SUPFAM" id="SSF55785">
    <property type="entry name" value="PYP-like sensor domain (PAS domain)"/>
    <property type="match status" value="1"/>
</dbReference>
<comment type="caution">
    <text evidence="10">The sequence shown here is derived from an EMBL/GenBank/DDBJ whole genome shotgun (WGS) entry which is preliminary data.</text>
</comment>
<dbReference type="SUPFAM" id="SSF55874">
    <property type="entry name" value="ATPase domain of HSP90 chaperone/DNA topoisomerase II/histidine kinase"/>
    <property type="match status" value="1"/>
</dbReference>
<dbReference type="EC" id="2.7.13.3" evidence="2"/>
<gene>
    <name evidence="10" type="ORF">KHU32_18620</name>
</gene>
<evidence type="ECO:0000256" key="7">
    <source>
        <dbReference type="ARBA" id="ARBA00022840"/>
    </source>
</evidence>
<dbReference type="InterPro" id="IPR011495">
    <property type="entry name" value="Sig_transdc_His_kin_sub2_dim/P"/>
</dbReference>
<dbReference type="InterPro" id="IPR036890">
    <property type="entry name" value="HATPase_C_sf"/>
</dbReference>
<keyword evidence="5" id="KW-0547">Nucleotide-binding</keyword>
<accession>A0ABS5QH08</accession>
<evidence type="ECO:0000256" key="1">
    <source>
        <dbReference type="ARBA" id="ARBA00000085"/>
    </source>
</evidence>
<dbReference type="Pfam" id="PF02518">
    <property type="entry name" value="HATPase_c"/>
    <property type="match status" value="1"/>
</dbReference>
<dbReference type="SMART" id="SM00911">
    <property type="entry name" value="HWE_HK"/>
    <property type="match status" value="1"/>
</dbReference>
<evidence type="ECO:0000256" key="3">
    <source>
        <dbReference type="ARBA" id="ARBA00022553"/>
    </source>
</evidence>
<dbReference type="SMART" id="SM00387">
    <property type="entry name" value="HATPase_c"/>
    <property type="match status" value="1"/>
</dbReference>
<dbReference type="InterPro" id="IPR005467">
    <property type="entry name" value="His_kinase_dom"/>
</dbReference>
<evidence type="ECO:0000259" key="8">
    <source>
        <dbReference type="PROSITE" id="PS50109"/>
    </source>
</evidence>
<keyword evidence="6" id="KW-0418">Kinase</keyword>
<keyword evidence="3" id="KW-0597">Phosphoprotein</keyword>
<organism evidence="10 11">
    <name type="scientific">Roseococcus pinisoli</name>
    <dbReference type="NCBI Taxonomy" id="2835040"/>
    <lineage>
        <taxon>Bacteria</taxon>
        <taxon>Pseudomonadati</taxon>
        <taxon>Pseudomonadota</taxon>
        <taxon>Alphaproteobacteria</taxon>
        <taxon>Acetobacterales</taxon>
        <taxon>Roseomonadaceae</taxon>
        <taxon>Roseococcus</taxon>
    </lineage>
</organism>
<keyword evidence="11" id="KW-1185">Reference proteome</keyword>
<dbReference type="SMART" id="SM00091">
    <property type="entry name" value="PAS"/>
    <property type="match status" value="1"/>
</dbReference>
<evidence type="ECO:0000256" key="2">
    <source>
        <dbReference type="ARBA" id="ARBA00012438"/>
    </source>
</evidence>
<reference evidence="10 11" key="1">
    <citation type="submission" date="2021-05" db="EMBL/GenBank/DDBJ databases">
        <title>Roseococcus sp. XZZS9, whole genome shotgun sequencing project.</title>
        <authorList>
            <person name="Zhao G."/>
            <person name="Shen L."/>
        </authorList>
    </citation>
    <scope>NUCLEOTIDE SEQUENCE [LARGE SCALE GENOMIC DNA]</scope>
    <source>
        <strain evidence="10 11">XZZS9</strain>
    </source>
</reference>
<evidence type="ECO:0000259" key="9">
    <source>
        <dbReference type="PROSITE" id="PS50112"/>
    </source>
</evidence>
<name>A0ABS5QH08_9PROT</name>
<comment type="catalytic activity">
    <reaction evidence="1">
        <text>ATP + protein L-histidine = ADP + protein N-phospho-L-histidine.</text>
        <dbReference type="EC" id="2.7.13.3"/>
    </reaction>
</comment>
<dbReference type="InterPro" id="IPR003594">
    <property type="entry name" value="HATPase_dom"/>
</dbReference>
<dbReference type="InterPro" id="IPR000014">
    <property type="entry name" value="PAS"/>
</dbReference>
<dbReference type="PROSITE" id="PS50112">
    <property type="entry name" value="PAS"/>
    <property type="match status" value="1"/>
</dbReference>
<feature type="domain" description="PAS" evidence="9">
    <location>
        <begin position="25"/>
        <end position="72"/>
    </location>
</feature>
<dbReference type="InterPro" id="IPR035965">
    <property type="entry name" value="PAS-like_dom_sf"/>
</dbReference>
<sequence length="364" mass="39542">MTAPDDDSPPIEKLLDTPELAAALESDRFKQFLDHVPFAIAVAELNPQERITYANPEFRRLVGTDETAIVGRPWNLVAAVAAAADGDRKLIEALDVAAATSGQEDYVGVFEIDHLDTPLTVDVWLNLIEDEQGQPVFRLLALAQSRQRDAAELAAYESRVKEKDALLRELQHRVKNNLQMITALIRLEARNMPDDASGEAFERLAGRIESLALLYRSLADQEENGTVDLGIYLSQIAAAVMRAHAVEGLRLDLKVDAWPVSVNVAMPAGLVVNELLTNTLKHAFTGREGGTLTLHSLVDDEGCRVVIADDGVGLPEGVEWPDPGGLTAMIVQSLKQNAGASIDVVSTPGQGMRVTIRFDRADAI</sequence>
<keyword evidence="7" id="KW-0067">ATP-binding</keyword>
<dbReference type="EMBL" id="JAHCDA010000004">
    <property type="protein sequence ID" value="MBS7812969.1"/>
    <property type="molecule type" value="Genomic_DNA"/>
</dbReference>
<evidence type="ECO:0000313" key="10">
    <source>
        <dbReference type="EMBL" id="MBS7812969.1"/>
    </source>
</evidence>